<organism evidence="2 3">
    <name type="scientific">Roseivirga seohaensis subsp. aquiponti</name>
    <dbReference type="NCBI Taxonomy" id="1566026"/>
    <lineage>
        <taxon>Bacteria</taxon>
        <taxon>Pseudomonadati</taxon>
        <taxon>Bacteroidota</taxon>
        <taxon>Cytophagia</taxon>
        <taxon>Cytophagales</taxon>
        <taxon>Roseivirgaceae</taxon>
        <taxon>Roseivirga</taxon>
    </lineage>
</organism>
<feature type="domain" description="AbiTii" evidence="1">
    <location>
        <begin position="2"/>
        <end position="194"/>
    </location>
</feature>
<evidence type="ECO:0000313" key="3">
    <source>
        <dbReference type="Proteomes" id="UP000036908"/>
    </source>
</evidence>
<evidence type="ECO:0000313" key="2">
    <source>
        <dbReference type="EMBL" id="KOF04176.1"/>
    </source>
</evidence>
<reference evidence="3" key="1">
    <citation type="submission" date="2014-11" db="EMBL/GenBank/DDBJ databases">
        <title>Genome sequencing of Roseivirga sp. D-25.</title>
        <authorList>
            <person name="Selvaratnam C."/>
            <person name="Thevarajoo S."/>
            <person name="Goh K.M."/>
            <person name="Eee R."/>
            <person name="Chan K.-G."/>
            <person name="Chong C.S."/>
        </authorList>
    </citation>
    <scope>NUCLEOTIDE SEQUENCE [LARGE SCALE GENOMIC DNA]</scope>
    <source>
        <strain evidence="3">D-25</strain>
    </source>
</reference>
<dbReference type="InterPro" id="IPR041304">
    <property type="entry name" value="AbiTii"/>
</dbReference>
<gene>
    <name evidence="2" type="ORF">OB69_04145</name>
</gene>
<dbReference type="RefSeq" id="WP_053222418.1">
    <property type="nucleotide sequence ID" value="NZ_JSVA01000004.1"/>
</dbReference>
<dbReference type="PATRIC" id="fig|1566026.4.peg.2603"/>
<dbReference type="Pfam" id="PF18864">
    <property type="entry name" value="AbiTii"/>
    <property type="match status" value="1"/>
</dbReference>
<keyword evidence="3" id="KW-1185">Reference proteome</keyword>
<dbReference type="Proteomes" id="UP000036908">
    <property type="component" value="Unassembled WGS sequence"/>
</dbReference>
<proteinExistence type="predicted"/>
<dbReference type="AlphaFoldDB" id="A0A0L8APL4"/>
<name>A0A0L8APL4_9BACT</name>
<dbReference type="OrthoDB" id="766804at2"/>
<sequence length="308" mass="33976">MIKDIIESLTDDSLSLVGPLLKVKVLASRIKNRELLNWVSKELNGYNIKDEDLPTYRIAKASAIGDLRQGWNESIGVTLPIMIFGDKFAKALIQMRLYQGVKALEEIASGKFGDTMAKSYGADFCAFLTSQAAENGQNIIVANARTVCQISEVVQSLSSIRNHLLDLLLKLEDEFPSLEEEITSNEIDKSQVNQVIYKVMNTFNTSGDGNIINTGDKNTINAEVTVYKGEVDQLKSELRKINVPEEDIEEIEAIVLSEEPNLEEKTLGPKAIGWTQKMLGKAMNKTWDIATGVAAGLLTQALNGFYGI</sequence>
<accession>A0A0L8APL4</accession>
<protein>
    <recommendedName>
        <fullName evidence="1">AbiTii domain-containing protein</fullName>
    </recommendedName>
</protein>
<dbReference type="EMBL" id="JSVA01000004">
    <property type="protein sequence ID" value="KOF04176.1"/>
    <property type="molecule type" value="Genomic_DNA"/>
</dbReference>
<evidence type="ECO:0000259" key="1">
    <source>
        <dbReference type="Pfam" id="PF18864"/>
    </source>
</evidence>
<comment type="caution">
    <text evidence="2">The sequence shown here is derived from an EMBL/GenBank/DDBJ whole genome shotgun (WGS) entry which is preliminary data.</text>
</comment>